<feature type="repeat" description="ANK" evidence="1">
    <location>
        <begin position="184"/>
        <end position="216"/>
    </location>
</feature>
<dbReference type="SUPFAM" id="SSF48403">
    <property type="entry name" value="Ankyrin repeat"/>
    <property type="match status" value="1"/>
</dbReference>
<evidence type="ECO:0000256" key="3">
    <source>
        <dbReference type="SAM" id="Phobius"/>
    </source>
</evidence>
<evidence type="ECO:0000256" key="2">
    <source>
        <dbReference type="SAM" id="MobiDB-lite"/>
    </source>
</evidence>
<dbReference type="Pfam" id="PF00023">
    <property type="entry name" value="Ank"/>
    <property type="match status" value="1"/>
</dbReference>
<dbReference type="InterPro" id="IPR002110">
    <property type="entry name" value="Ankyrin_rpt"/>
</dbReference>
<dbReference type="InterPro" id="IPR036770">
    <property type="entry name" value="Ankyrin_rpt-contain_sf"/>
</dbReference>
<gene>
    <name evidence="5" type="primary">mdoC</name>
    <name evidence="5" type="ORF">SV7mr_10360</name>
</gene>
<feature type="transmembrane region" description="Helical" evidence="3">
    <location>
        <begin position="292"/>
        <end position="310"/>
    </location>
</feature>
<sequence length="577" mass="64243">MSADSVPYSTGRIDRRHDLDALRAIAMLLGIVLHAILGFLPIPGAWPVQDSMPSSSMGLLLAVIHGFRMPLFFVISGFFTMMLIRRRGLRAVLWQRFKRIFLPFLVGMITIIPLNWVCYGVLAQWQQQRAAAQSSQIEMREKTPSSKPSTTNLTSGWYVAASGNVEAVDQWLDSGGDINHREKDGATALHGAFLFGKPETAESLIQAGADPQSKNNRGESCVQMLYAPWGITKTISNLVSIELDHDQVLAGRRQIARMVNIPPETIQLDKPSKSGNQRIEFLFAFPATGHLWFLWFLCWLVSGLAIVYALGRAAGLPRLPAWFSSTSFRYVWLIPLTAIPAFTMHDAVSNFGPGTSLGILPLPSVLLYYAVFFGFGALSFDAHYTDSSPEQHAQRSSPSGVIGLIMMAAGCLVLYPSWLYLSKQVSGPRTVIVLIESTYTWLMIFASIRIFACWFSRPSALLRYLSDASYWMYLIHIPLIFFVQYWIAPFAINPWIKLPIVCVLTGLILMISYHVLVRSTPIGWFLNGRRYEFRFSFSASPISSAPQEEISPNEPSSSIADRVDAGTDCDRDTSASS</sequence>
<keyword evidence="6" id="KW-1185">Reference proteome</keyword>
<dbReference type="SMART" id="SM00248">
    <property type="entry name" value="ANK"/>
    <property type="match status" value="2"/>
</dbReference>
<feature type="domain" description="Acyltransferase 3" evidence="4">
    <location>
        <begin position="17"/>
        <end position="144"/>
    </location>
</feature>
<feature type="transmembrane region" description="Helical" evidence="3">
    <location>
        <begin position="494"/>
        <end position="516"/>
    </location>
</feature>
<dbReference type="PROSITE" id="PS50297">
    <property type="entry name" value="ANK_REP_REGION"/>
    <property type="match status" value="1"/>
</dbReference>
<feature type="transmembrane region" description="Helical" evidence="3">
    <location>
        <begin position="330"/>
        <end position="348"/>
    </location>
</feature>
<evidence type="ECO:0000259" key="4">
    <source>
        <dbReference type="Pfam" id="PF01757"/>
    </source>
</evidence>
<dbReference type="InterPro" id="IPR050623">
    <property type="entry name" value="Glucan_succinyl_AcylTrfase"/>
</dbReference>
<dbReference type="RefSeq" id="WP_145269777.1">
    <property type="nucleotide sequence ID" value="NZ_CP036272.1"/>
</dbReference>
<evidence type="ECO:0000313" key="6">
    <source>
        <dbReference type="Proteomes" id="UP000315003"/>
    </source>
</evidence>
<keyword evidence="1" id="KW-0040">ANK repeat</keyword>
<dbReference type="PANTHER" id="PTHR36927:SF1">
    <property type="entry name" value="MDO-LIKE PROTEIN"/>
    <property type="match status" value="1"/>
</dbReference>
<feature type="transmembrane region" description="Helical" evidence="3">
    <location>
        <begin position="100"/>
        <end position="122"/>
    </location>
</feature>
<feature type="compositionally biased region" description="Basic and acidic residues" evidence="2">
    <location>
        <begin position="561"/>
        <end position="577"/>
    </location>
</feature>
<keyword evidence="5" id="KW-0808">Transferase</keyword>
<keyword evidence="3" id="KW-0472">Membrane</keyword>
<accession>A0A517SR29</accession>
<reference evidence="5 6" key="1">
    <citation type="submission" date="2019-02" db="EMBL/GenBank/DDBJ databases">
        <title>Deep-cultivation of Planctomycetes and their phenomic and genomic characterization uncovers novel biology.</title>
        <authorList>
            <person name="Wiegand S."/>
            <person name="Jogler M."/>
            <person name="Boedeker C."/>
            <person name="Pinto D."/>
            <person name="Vollmers J."/>
            <person name="Rivas-Marin E."/>
            <person name="Kohn T."/>
            <person name="Peeters S.H."/>
            <person name="Heuer A."/>
            <person name="Rast P."/>
            <person name="Oberbeckmann S."/>
            <person name="Bunk B."/>
            <person name="Jeske O."/>
            <person name="Meyerdierks A."/>
            <person name="Storesund J.E."/>
            <person name="Kallscheuer N."/>
            <person name="Luecker S."/>
            <person name="Lage O.M."/>
            <person name="Pohl T."/>
            <person name="Merkel B.J."/>
            <person name="Hornburger P."/>
            <person name="Mueller R.-W."/>
            <person name="Bruemmer F."/>
            <person name="Labrenz M."/>
            <person name="Spormann A.M."/>
            <person name="Op den Camp H."/>
            <person name="Overmann J."/>
            <person name="Amann R."/>
            <person name="Jetten M.S.M."/>
            <person name="Mascher T."/>
            <person name="Medema M.H."/>
            <person name="Devos D.P."/>
            <person name="Kaster A.-K."/>
            <person name="Ovreas L."/>
            <person name="Rohde M."/>
            <person name="Galperin M.Y."/>
            <person name="Jogler C."/>
        </authorList>
    </citation>
    <scope>NUCLEOTIDE SEQUENCE [LARGE SCALE GENOMIC DNA]</scope>
    <source>
        <strain evidence="5 6">SV_7m_r</strain>
    </source>
</reference>
<feature type="region of interest" description="Disordered" evidence="2">
    <location>
        <begin position="541"/>
        <end position="577"/>
    </location>
</feature>
<dbReference type="EMBL" id="CP036272">
    <property type="protein sequence ID" value="QDT58543.1"/>
    <property type="molecule type" value="Genomic_DNA"/>
</dbReference>
<evidence type="ECO:0000313" key="5">
    <source>
        <dbReference type="EMBL" id="QDT58543.1"/>
    </source>
</evidence>
<feature type="compositionally biased region" description="Low complexity" evidence="2">
    <location>
        <begin position="541"/>
        <end position="559"/>
    </location>
</feature>
<protein>
    <submittedName>
        <fullName evidence="5">Glucans biosynthesis protein C</fullName>
        <ecNumber evidence="5">2.1.-.-</ecNumber>
    </submittedName>
</protein>
<proteinExistence type="predicted"/>
<dbReference type="PANTHER" id="PTHR36927">
    <property type="entry name" value="BLR4337 PROTEIN"/>
    <property type="match status" value="1"/>
</dbReference>
<dbReference type="EC" id="2.1.-.-" evidence="5"/>
<dbReference type="InterPro" id="IPR002656">
    <property type="entry name" value="Acyl_transf_3_dom"/>
</dbReference>
<feature type="transmembrane region" description="Helical" evidence="3">
    <location>
        <begin position="360"/>
        <end position="380"/>
    </location>
</feature>
<dbReference type="Proteomes" id="UP000315003">
    <property type="component" value="Chromosome"/>
</dbReference>
<feature type="transmembrane region" description="Helical" evidence="3">
    <location>
        <begin position="401"/>
        <end position="418"/>
    </location>
</feature>
<dbReference type="GO" id="GO:0016747">
    <property type="term" value="F:acyltransferase activity, transferring groups other than amino-acyl groups"/>
    <property type="evidence" value="ECO:0007669"/>
    <property type="project" value="InterPro"/>
</dbReference>
<name>A0A517SR29_9BACT</name>
<dbReference type="AlphaFoldDB" id="A0A517SR29"/>
<feature type="transmembrane region" description="Helical" evidence="3">
    <location>
        <begin position="438"/>
        <end position="456"/>
    </location>
</feature>
<dbReference type="Gene3D" id="1.25.40.20">
    <property type="entry name" value="Ankyrin repeat-containing domain"/>
    <property type="match status" value="1"/>
</dbReference>
<evidence type="ECO:0000256" key="1">
    <source>
        <dbReference type="PROSITE-ProRule" id="PRU00023"/>
    </source>
</evidence>
<feature type="transmembrane region" description="Helical" evidence="3">
    <location>
        <begin position="58"/>
        <end position="79"/>
    </location>
</feature>
<dbReference type="OrthoDB" id="7375713at2"/>
<keyword evidence="3" id="KW-1133">Transmembrane helix</keyword>
<organism evidence="5 6">
    <name type="scientific">Stieleria bergensis</name>
    <dbReference type="NCBI Taxonomy" id="2528025"/>
    <lineage>
        <taxon>Bacteria</taxon>
        <taxon>Pseudomonadati</taxon>
        <taxon>Planctomycetota</taxon>
        <taxon>Planctomycetia</taxon>
        <taxon>Pirellulales</taxon>
        <taxon>Pirellulaceae</taxon>
        <taxon>Stieleria</taxon>
    </lineage>
</organism>
<feature type="transmembrane region" description="Helical" evidence="3">
    <location>
        <begin position="21"/>
        <end position="46"/>
    </location>
</feature>
<dbReference type="Pfam" id="PF01757">
    <property type="entry name" value="Acyl_transf_3"/>
    <property type="match status" value="2"/>
</dbReference>
<keyword evidence="3" id="KW-0812">Transmembrane</keyword>
<feature type="domain" description="Acyltransferase 3" evidence="4">
    <location>
        <begin position="281"/>
        <end position="511"/>
    </location>
</feature>
<dbReference type="PROSITE" id="PS50088">
    <property type="entry name" value="ANK_REPEAT"/>
    <property type="match status" value="1"/>
</dbReference>
<feature type="transmembrane region" description="Helical" evidence="3">
    <location>
        <begin position="468"/>
        <end position="488"/>
    </location>
</feature>